<dbReference type="GeneID" id="108864722"/>
<organism evidence="1 2">
    <name type="scientific">Galendromus occidentalis</name>
    <name type="common">western predatory mite</name>
    <dbReference type="NCBI Taxonomy" id="34638"/>
    <lineage>
        <taxon>Eukaryota</taxon>
        <taxon>Metazoa</taxon>
        <taxon>Ecdysozoa</taxon>
        <taxon>Arthropoda</taxon>
        <taxon>Chelicerata</taxon>
        <taxon>Arachnida</taxon>
        <taxon>Acari</taxon>
        <taxon>Parasitiformes</taxon>
        <taxon>Mesostigmata</taxon>
        <taxon>Gamasina</taxon>
        <taxon>Phytoseioidea</taxon>
        <taxon>Phytoseiidae</taxon>
        <taxon>Typhlodrominae</taxon>
        <taxon>Galendromus</taxon>
    </lineage>
</organism>
<name>A0AAJ7L5G7_9ACAR</name>
<gene>
    <name evidence="2" type="primary">LOC108864722</name>
</gene>
<dbReference type="KEGG" id="goe:108864722"/>
<evidence type="ECO:0000313" key="1">
    <source>
        <dbReference type="Proteomes" id="UP000694867"/>
    </source>
</evidence>
<sequence length="155" mass="18140">MAFVPVGDVHEMFGFLLASDFVRENIEVLTKFIDYFEGTWIGRERHPPIMKHKWWNYAVAMSSMRRTSNDIEGWHSAFAGRSGAQHPSFSKLVKCLKVQQGKTEFIVSNSQAQGRINSRKKIYRDRTKRLKEVVESYEKRDPLKYLITIAHSIRF</sequence>
<proteinExistence type="predicted"/>
<dbReference type="AlphaFoldDB" id="A0AAJ7L5G7"/>
<dbReference type="RefSeq" id="XP_018496402.1">
    <property type="nucleotide sequence ID" value="XM_018640886.1"/>
</dbReference>
<protein>
    <submittedName>
        <fullName evidence="2">Uncharacterized protein LOC108864722</fullName>
    </submittedName>
</protein>
<accession>A0AAJ7L5G7</accession>
<evidence type="ECO:0000313" key="2">
    <source>
        <dbReference type="RefSeq" id="XP_018496402.1"/>
    </source>
</evidence>
<dbReference type="Proteomes" id="UP000694867">
    <property type="component" value="Unplaced"/>
</dbReference>
<keyword evidence="1" id="KW-1185">Reference proteome</keyword>
<reference evidence="2" key="1">
    <citation type="submission" date="2025-08" db="UniProtKB">
        <authorList>
            <consortium name="RefSeq"/>
        </authorList>
    </citation>
    <scope>IDENTIFICATION</scope>
</reference>